<protein>
    <submittedName>
        <fullName evidence="2">AlNc14C43G3604 protein</fullName>
    </submittedName>
</protein>
<feature type="region of interest" description="Disordered" evidence="1">
    <location>
        <begin position="1"/>
        <end position="37"/>
    </location>
</feature>
<dbReference type="HOGENOM" id="CLU_2946434_0_0_1"/>
<evidence type="ECO:0000313" key="2">
    <source>
        <dbReference type="EMBL" id="CCA18030.1"/>
    </source>
</evidence>
<sequence>MTLVSLEEEVTPSPAQQHVAEQRRQHTEGTGGGLAPTYFAVPRLTRIRDFKPAIESFGGK</sequence>
<proteinExistence type="predicted"/>
<evidence type="ECO:0000256" key="1">
    <source>
        <dbReference type="SAM" id="MobiDB-lite"/>
    </source>
</evidence>
<organism evidence="2">
    <name type="scientific">Albugo laibachii Nc14</name>
    <dbReference type="NCBI Taxonomy" id="890382"/>
    <lineage>
        <taxon>Eukaryota</taxon>
        <taxon>Sar</taxon>
        <taxon>Stramenopiles</taxon>
        <taxon>Oomycota</taxon>
        <taxon>Peronosporomycetes</taxon>
        <taxon>Albuginales</taxon>
        <taxon>Albuginaceae</taxon>
        <taxon>Albugo</taxon>
    </lineage>
</organism>
<reference evidence="2" key="2">
    <citation type="submission" date="2011-02" db="EMBL/GenBank/DDBJ databases">
        <authorList>
            <person name="MacLean D."/>
        </authorList>
    </citation>
    <scope>NUCLEOTIDE SEQUENCE</scope>
</reference>
<dbReference type="AlphaFoldDB" id="F0WA60"/>
<reference evidence="2" key="1">
    <citation type="journal article" date="2011" name="PLoS Biol.">
        <title>Gene gain and loss during evolution of obligate parasitism in the white rust pathogen of Arabidopsis thaliana.</title>
        <authorList>
            <person name="Kemen E."/>
            <person name="Gardiner A."/>
            <person name="Schultz-Larsen T."/>
            <person name="Kemen A.C."/>
            <person name="Balmuth A.L."/>
            <person name="Robert-Seilaniantz A."/>
            <person name="Bailey K."/>
            <person name="Holub E."/>
            <person name="Studholme D.J."/>
            <person name="Maclean D."/>
            <person name="Jones J.D."/>
        </authorList>
    </citation>
    <scope>NUCLEOTIDE SEQUENCE</scope>
</reference>
<name>F0WA60_9STRA</name>
<accession>F0WA60</accession>
<feature type="compositionally biased region" description="Acidic residues" evidence="1">
    <location>
        <begin position="1"/>
        <end position="10"/>
    </location>
</feature>
<gene>
    <name evidence="2" type="primary">AlNc14C43G3604</name>
    <name evidence="2" type="ORF">ALNC14_041730</name>
</gene>
<dbReference type="EMBL" id="FR824088">
    <property type="protein sequence ID" value="CCA18030.1"/>
    <property type="molecule type" value="Genomic_DNA"/>
</dbReference>